<reference evidence="2 3" key="1">
    <citation type="submission" date="2019-03" db="EMBL/GenBank/DDBJ databases">
        <title>Genomic Encyclopedia of Type Strains, Phase IV (KMG-IV): sequencing the most valuable type-strain genomes for metagenomic binning, comparative biology and taxonomic classification.</title>
        <authorList>
            <person name="Goeker M."/>
        </authorList>
    </citation>
    <scope>NUCLEOTIDE SEQUENCE [LARGE SCALE GENOMIC DNA]</scope>
    <source>
        <strain evidence="2 3">DSM 23802</strain>
    </source>
</reference>
<dbReference type="InterPro" id="IPR009845">
    <property type="entry name" value="DUF1405"/>
</dbReference>
<dbReference type="Proteomes" id="UP000295788">
    <property type="component" value="Unassembled WGS sequence"/>
</dbReference>
<keyword evidence="1" id="KW-0812">Transmembrane</keyword>
<feature type="transmembrane region" description="Helical" evidence="1">
    <location>
        <begin position="181"/>
        <end position="203"/>
    </location>
</feature>
<feature type="transmembrane region" description="Helical" evidence="1">
    <location>
        <begin position="16"/>
        <end position="35"/>
    </location>
</feature>
<accession>A0A4R3KK40</accession>
<dbReference type="EMBL" id="SMAB01000002">
    <property type="protein sequence ID" value="TCS84153.1"/>
    <property type="molecule type" value="Genomic_DNA"/>
</dbReference>
<protein>
    <submittedName>
        <fullName evidence="2">Putative membrane protein YpjA</fullName>
    </submittedName>
</protein>
<proteinExistence type="predicted"/>
<evidence type="ECO:0000256" key="1">
    <source>
        <dbReference type="SAM" id="Phobius"/>
    </source>
</evidence>
<feature type="transmembrane region" description="Helical" evidence="1">
    <location>
        <begin position="47"/>
        <end position="70"/>
    </location>
</feature>
<name>A0A4R3KK40_9BACI</name>
<dbReference type="PANTHER" id="PTHR40042">
    <property type="entry name" value="HYPOTHETICAL MEMBRANE SPANNING PROTEIN"/>
    <property type="match status" value="1"/>
</dbReference>
<keyword evidence="1" id="KW-1133">Transmembrane helix</keyword>
<gene>
    <name evidence="2" type="ORF">EDD72_102197</name>
</gene>
<sequence>MAYLWQKIDQYLEQSWFILTLIVINFLGSIYGFYWYKYQLLETPKKWLIFVPDSPTSSTFFTLFLIFYYFRKKSPLIEAMASITSFKYGIWAVVMILWGALARDSSLIKILTIQSITWSDVMLMGSHLGMALEAILFFKKYSYGIISVLLIAVWTLFNDYIDYSQDVHPWLAESISNIDPIVARFTVGLSILTILLFYFLSYLRRKQA</sequence>
<comment type="caution">
    <text evidence="2">The sequence shown here is derived from an EMBL/GenBank/DDBJ whole genome shotgun (WGS) entry which is preliminary data.</text>
</comment>
<keyword evidence="3" id="KW-1185">Reference proteome</keyword>
<feature type="transmembrane region" description="Helical" evidence="1">
    <location>
        <begin position="82"/>
        <end position="101"/>
    </location>
</feature>
<organism evidence="2 3">
    <name type="scientific">Tepidibacillus fermentans</name>
    <dbReference type="NCBI Taxonomy" id="1281767"/>
    <lineage>
        <taxon>Bacteria</taxon>
        <taxon>Bacillati</taxon>
        <taxon>Bacillota</taxon>
        <taxon>Bacilli</taxon>
        <taxon>Bacillales</taxon>
        <taxon>Bacillaceae</taxon>
        <taxon>Tepidibacillus</taxon>
    </lineage>
</organism>
<feature type="transmembrane region" description="Helical" evidence="1">
    <location>
        <begin position="141"/>
        <end position="161"/>
    </location>
</feature>
<dbReference type="PANTHER" id="PTHR40042:SF1">
    <property type="entry name" value="DUF1405 DOMAIN-CONTAINING PROTEIN"/>
    <property type="match status" value="1"/>
</dbReference>
<dbReference type="AlphaFoldDB" id="A0A4R3KK40"/>
<keyword evidence="1" id="KW-0472">Membrane</keyword>
<dbReference type="Pfam" id="PF07187">
    <property type="entry name" value="DUF1405"/>
    <property type="match status" value="1"/>
</dbReference>
<dbReference type="RefSeq" id="WP_132767011.1">
    <property type="nucleotide sequence ID" value="NZ_SMAB01000002.1"/>
</dbReference>
<evidence type="ECO:0000313" key="2">
    <source>
        <dbReference type="EMBL" id="TCS84153.1"/>
    </source>
</evidence>
<dbReference type="OrthoDB" id="152213at2"/>
<evidence type="ECO:0000313" key="3">
    <source>
        <dbReference type="Proteomes" id="UP000295788"/>
    </source>
</evidence>